<dbReference type="Pfam" id="PF00581">
    <property type="entry name" value="Rhodanese"/>
    <property type="match status" value="1"/>
</dbReference>
<organism evidence="2 3">
    <name type="scientific">Acidihalobacter prosperus</name>
    <dbReference type="NCBI Taxonomy" id="160660"/>
    <lineage>
        <taxon>Bacteria</taxon>
        <taxon>Pseudomonadati</taxon>
        <taxon>Pseudomonadota</taxon>
        <taxon>Gammaproteobacteria</taxon>
        <taxon>Chromatiales</taxon>
        <taxon>Ectothiorhodospiraceae</taxon>
        <taxon>Acidihalobacter</taxon>
    </lineage>
</organism>
<evidence type="ECO:0000313" key="2">
    <source>
        <dbReference type="EMBL" id="OBS08529.1"/>
    </source>
</evidence>
<gene>
    <name evidence="2" type="ORF">Thpro_022779</name>
</gene>
<dbReference type="PROSITE" id="PS50206">
    <property type="entry name" value="RHODANESE_3"/>
    <property type="match status" value="1"/>
</dbReference>
<dbReference type="InterPro" id="IPR036873">
    <property type="entry name" value="Rhodanese-like_dom_sf"/>
</dbReference>
<dbReference type="SUPFAM" id="SSF52821">
    <property type="entry name" value="Rhodanese/Cell cycle control phosphatase"/>
    <property type="match status" value="1"/>
</dbReference>
<feature type="domain" description="Rhodanese" evidence="1">
    <location>
        <begin position="30"/>
        <end position="128"/>
    </location>
</feature>
<dbReference type="EMBL" id="JQSG02000006">
    <property type="protein sequence ID" value="OBS08529.1"/>
    <property type="molecule type" value="Genomic_DNA"/>
</dbReference>
<dbReference type="Proteomes" id="UP000029273">
    <property type="component" value="Unassembled WGS sequence"/>
</dbReference>
<dbReference type="GO" id="GO:0004792">
    <property type="term" value="F:thiosulfate-cyanide sulfurtransferase activity"/>
    <property type="evidence" value="ECO:0007669"/>
    <property type="project" value="InterPro"/>
</dbReference>
<dbReference type="InterPro" id="IPR001307">
    <property type="entry name" value="Thiosulphate_STrfase_CS"/>
</dbReference>
<dbReference type="InterPro" id="IPR001763">
    <property type="entry name" value="Rhodanese-like_dom"/>
</dbReference>
<evidence type="ECO:0000313" key="3">
    <source>
        <dbReference type="Proteomes" id="UP000029273"/>
    </source>
</evidence>
<sequence>MNRTLADFIADARTRVTDISADDLAERIEDGEDIVLVDTREPYEYAKAHIPGALLIPRGLIESAADPNNARRVAALHEARAKTVVLYCDTGGRSALAADILQLMGFSRVLNLAGGIKLWDAEDYPTESGEYAMPLP</sequence>
<protein>
    <submittedName>
        <fullName evidence="2">Sulfurtransferase</fullName>
    </submittedName>
</protein>
<dbReference type="RefSeq" id="WP_038090842.1">
    <property type="nucleotide sequence ID" value="NZ_JQSG02000006.1"/>
</dbReference>
<dbReference type="OrthoDB" id="9791096at2"/>
<dbReference type="AlphaFoldDB" id="A0A1A6C1V2"/>
<reference evidence="2 3" key="1">
    <citation type="journal article" date="2014" name="Genome Announc.">
        <title>Draft Genome Sequence of the Iron-Oxidizing, Acidophilic, and Halotolerant 'Thiobacillus prosperus' Type Strain DSM 5130.</title>
        <authorList>
            <person name="Ossandon F.J."/>
            <person name="Cardenas J.P."/>
            <person name="Corbett M."/>
            <person name="Quatrini R."/>
            <person name="Holmes D.S."/>
            <person name="Watkin E."/>
        </authorList>
    </citation>
    <scope>NUCLEOTIDE SEQUENCE [LARGE SCALE GENOMIC DNA]</scope>
    <source>
        <strain evidence="2 3">DSM 5130</strain>
    </source>
</reference>
<keyword evidence="3" id="KW-1185">Reference proteome</keyword>
<dbReference type="PROSITE" id="PS00380">
    <property type="entry name" value="RHODANESE_1"/>
    <property type="match status" value="1"/>
</dbReference>
<dbReference type="PANTHER" id="PTHR44086">
    <property type="entry name" value="THIOSULFATE SULFURTRANSFERASE RDL2, MITOCHONDRIAL-RELATED"/>
    <property type="match status" value="1"/>
</dbReference>
<comment type="caution">
    <text evidence="2">The sequence shown here is derived from an EMBL/GenBank/DDBJ whole genome shotgun (WGS) entry which is preliminary data.</text>
</comment>
<accession>A0A1A6C1V2</accession>
<dbReference type="PANTHER" id="PTHR44086:SF13">
    <property type="entry name" value="THIOSULFATE SULFURTRANSFERASE PSPE"/>
    <property type="match status" value="1"/>
</dbReference>
<dbReference type="STRING" id="160660.BJI67_03785"/>
<name>A0A1A6C1V2_9GAMM</name>
<dbReference type="Gene3D" id="3.40.250.10">
    <property type="entry name" value="Rhodanese-like domain"/>
    <property type="match status" value="1"/>
</dbReference>
<evidence type="ECO:0000259" key="1">
    <source>
        <dbReference type="PROSITE" id="PS50206"/>
    </source>
</evidence>
<dbReference type="CDD" id="cd00158">
    <property type="entry name" value="RHOD"/>
    <property type="match status" value="1"/>
</dbReference>
<proteinExistence type="predicted"/>
<dbReference type="SMART" id="SM00450">
    <property type="entry name" value="RHOD"/>
    <property type="match status" value="1"/>
</dbReference>